<keyword evidence="3 9" id="KW-1003">Cell membrane</keyword>
<evidence type="ECO:0000256" key="6">
    <source>
        <dbReference type="ARBA" id="ARBA00022989"/>
    </source>
</evidence>
<keyword evidence="6 9" id="KW-1133">Transmembrane helix</keyword>
<dbReference type="InterPro" id="IPR006312">
    <property type="entry name" value="TatA/E"/>
</dbReference>
<comment type="similarity">
    <text evidence="9">Belongs to the TatA/E family.</text>
</comment>
<accession>A0A1I3L696</accession>
<dbReference type="GO" id="GO:0008320">
    <property type="term" value="F:protein transmembrane transporter activity"/>
    <property type="evidence" value="ECO:0007669"/>
    <property type="project" value="UniProtKB-UniRule"/>
</dbReference>
<keyword evidence="7 9" id="KW-0811">Translocation</keyword>
<comment type="subcellular location">
    <subcellularLocation>
        <location evidence="1 9">Cell membrane</location>
        <topology evidence="1 9">Single-pass membrane protein</topology>
    </subcellularLocation>
</comment>
<evidence type="ECO:0000256" key="9">
    <source>
        <dbReference type="HAMAP-Rule" id="MF_00236"/>
    </source>
</evidence>
<evidence type="ECO:0000256" key="7">
    <source>
        <dbReference type="ARBA" id="ARBA00023010"/>
    </source>
</evidence>
<dbReference type="EMBL" id="FORR01000002">
    <property type="protein sequence ID" value="SFI79955.1"/>
    <property type="molecule type" value="Genomic_DNA"/>
</dbReference>
<comment type="subunit">
    <text evidence="9">Forms a complex with TatC.</text>
</comment>
<dbReference type="PANTHER" id="PTHR42982">
    <property type="entry name" value="SEC-INDEPENDENT PROTEIN TRANSLOCASE PROTEIN TATA"/>
    <property type="match status" value="1"/>
</dbReference>
<keyword evidence="8 9" id="KW-0472">Membrane</keyword>
<dbReference type="AlphaFoldDB" id="A0A1I3L696"/>
<keyword evidence="5 9" id="KW-0653">Protein transport</keyword>
<dbReference type="Pfam" id="PF02416">
    <property type="entry name" value="TatA_B_E"/>
    <property type="match status" value="1"/>
</dbReference>
<dbReference type="GO" id="GO:0033281">
    <property type="term" value="C:TAT protein transport complex"/>
    <property type="evidence" value="ECO:0007669"/>
    <property type="project" value="UniProtKB-UniRule"/>
</dbReference>
<name>A0A1I3L696_9BACL</name>
<comment type="function">
    <text evidence="9">Part of the twin-arginine translocation (Tat) system that transports large folded proteins containing a characteristic twin-arginine motif in their signal peptide across membranes. TatA could form the protein-conducting channel of the Tat system.</text>
</comment>
<dbReference type="PRINTS" id="PR01506">
    <property type="entry name" value="TATBPROTEIN"/>
</dbReference>
<protein>
    <recommendedName>
        <fullName evidence="9">Sec-independent protein translocase protein TatA</fullName>
    </recommendedName>
</protein>
<dbReference type="NCBIfam" id="TIGR01411">
    <property type="entry name" value="tatAE"/>
    <property type="match status" value="1"/>
</dbReference>
<dbReference type="HAMAP" id="MF_00236">
    <property type="entry name" value="TatA_E"/>
    <property type="match status" value="1"/>
</dbReference>
<reference evidence="10 11" key="1">
    <citation type="submission" date="2016-10" db="EMBL/GenBank/DDBJ databases">
        <authorList>
            <person name="de Groot N.N."/>
        </authorList>
    </citation>
    <scope>NUCLEOTIDE SEQUENCE [LARGE SCALE GENOMIC DNA]</scope>
    <source>
        <strain evidence="10 11">DSM 44778</strain>
    </source>
</reference>
<keyword evidence="2 9" id="KW-0813">Transport</keyword>
<keyword evidence="4 9" id="KW-0812">Transmembrane</keyword>
<sequence>MFGSIGVFELILILVIVILLFGAKKLPELGKATGQTLRLFRQAVSGKDSEENKEKKKEE</sequence>
<evidence type="ECO:0000256" key="5">
    <source>
        <dbReference type="ARBA" id="ARBA00022927"/>
    </source>
</evidence>
<dbReference type="GO" id="GO:0043953">
    <property type="term" value="P:protein transport by the Tat complex"/>
    <property type="evidence" value="ECO:0007669"/>
    <property type="project" value="UniProtKB-UniRule"/>
</dbReference>
<evidence type="ECO:0000256" key="8">
    <source>
        <dbReference type="ARBA" id="ARBA00023136"/>
    </source>
</evidence>
<organism evidence="10 11">
    <name type="scientific">Thermoflavimicrobium dichotomicum</name>
    <dbReference type="NCBI Taxonomy" id="46223"/>
    <lineage>
        <taxon>Bacteria</taxon>
        <taxon>Bacillati</taxon>
        <taxon>Bacillota</taxon>
        <taxon>Bacilli</taxon>
        <taxon>Bacillales</taxon>
        <taxon>Thermoactinomycetaceae</taxon>
        <taxon>Thermoflavimicrobium</taxon>
    </lineage>
</organism>
<dbReference type="STRING" id="46223.SAMN05421852_10246"/>
<evidence type="ECO:0000313" key="10">
    <source>
        <dbReference type="EMBL" id="SFI79955.1"/>
    </source>
</evidence>
<dbReference type="RefSeq" id="WP_093227796.1">
    <property type="nucleotide sequence ID" value="NZ_FORR01000002.1"/>
</dbReference>
<dbReference type="NCBIfam" id="NF011430">
    <property type="entry name" value="PRK14861.1"/>
    <property type="match status" value="1"/>
</dbReference>
<proteinExistence type="inferred from homology"/>
<keyword evidence="11" id="KW-1185">Reference proteome</keyword>
<evidence type="ECO:0000256" key="3">
    <source>
        <dbReference type="ARBA" id="ARBA00022475"/>
    </source>
</evidence>
<dbReference type="Gene3D" id="1.20.5.3310">
    <property type="match status" value="1"/>
</dbReference>
<dbReference type="PANTHER" id="PTHR42982:SF1">
    <property type="entry name" value="SEC-INDEPENDENT PROTEIN TRANSLOCASE PROTEIN TATA"/>
    <property type="match status" value="1"/>
</dbReference>
<feature type="transmembrane region" description="Helical" evidence="9">
    <location>
        <begin position="6"/>
        <end position="23"/>
    </location>
</feature>
<evidence type="ECO:0000256" key="1">
    <source>
        <dbReference type="ARBA" id="ARBA00004162"/>
    </source>
</evidence>
<evidence type="ECO:0000256" key="4">
    <source>
        <dbReference type="ARBA" id="ARBA00022692"/>
    </source>
</evidence>
<dbReference type="InterPro" id="IPR003369">
    <property type="entry name" value="TatA/B/E"/>
</dbReference>
<dbReference type="Proteomes" id="UP000199545">
    <property type="component" value="Unassembled WGS sequence"/>
</dbReference>
<evidence type="ECO:0000256" key="2">
    <source>
        <dbReference type="ARBA" id="ARBA00022448"/>
    </source>
</evidence>
<evidence type="ECO:0000313" key="11">
    <source>
        <dbReference type="Proteomes" id="UP000199545"/>
    </source>
</evidence>
<gene>
    <name evidence="9" type="primary">tatA</name>
    <name evidence="10" type="ORF">SAMN05421852_10246</name>
</gene>